<keyword evidence="3" id="KW-1185">Reference proteome</keyword>
<comment type="caution">
    <text evidence="2">The sequence shown here is derived from an EMBL/GenBank/DDBJ whole genome shotgun (WGS) entry which is preliminary data.</text>
</comment>
<dbReference type="EMBL" id="NNRJ01000012">
    <property type="protein sequence ID" value="OYR21232.1"/>
    <property type="molecule type" value="Genomic_DNA"/>
</dbReference>
<name>A0A256G2D5_9HYPH</name>
<gene>
    <name evidence="2" type="ORF">CEV31_0854</name>
</gene>
<proteinExistence type="predicted"/>
<organism evidence="2 3">
    <name type="scientific">Brucella thiophenivorans</name>
    <dbReference type="NCBI Taxonomy" id="571255"/>
    <lineage>
        <taxon>Bacteria</taxon>
        <taxon>Pseudomonadati</taxon>
        <taxon>Pseudomonadota</taxon>
        <taxon>Alphaproteobacteria</taxon>
        <taxon>Hyphomicrobiales</taxon>
        <taxon>Brucellaceae</taxon>
        <taxon>Brucella/Ochrobactrum group</taxon>
        <taxon>Brucella</taxon>
    </lineage>
</organism>
<evidence type="ECO:0000256" key="1">
    <source>
        <dbReference type="SAM" id="MobiDB-lite"/>
    </source>
</evidence>
<accession>A0A256G2D5</accession>
<evidence type="ECO:0000313" key="3">
    <source>
        <dbReference type="Proteomes" id="UP000215590"/>
    </source>
</evidence>
<dbReference type="Proteomes" id="UP000215590">
    <property type="component" value="Unassembled WGS sequence"/>
</dbReference>
<dbReference type="AlphaFoldDB" id="A0A256G2D5"/>
<reference evidence="2 3" key="1">
    <citation type="submission" date="2017-07" db="EMBL/GenBank/DDBJ databases">
        <title>Phylogenetic study on the rhizospheric bacterium Ochrobactrum sp. A44.</title>
        <authorList>
            <person name="Krzyzanowska D.M."/>
            <person name="Ossowicki A."/>
            <person name="Rajewska M."/>
            <person name="Maciag T."/>
            <person name="Kaczynski Z."/>
            <person name="Czerwicka M."/>
            <person name="Jafra S."/>
        </authorList>
    </citation>
    <scope>NUCLEOTIDE SEQUENCE [LARGE SCALE GENOMIC DNA]</scope>
    <source>
        <strain evidence="2 3">DSM 7216</strain>
    </source>
</reference>
<protein>
    <submittedName>
        <fullName evidence="2">Uncharacterized protein</fullName>
    </submittedName>
</protein>
<dbReference type="RefSeq" id="WP_143850897.1">
    <property type="nucleotide sequence ID" value="NZ_JBHEEK010000005.1"/>
</dbReference>
<feature type="region of interest" description="Disordered" evidence="1">
    <location>
        <begin position="1"/>
        <end position="40"/>
    </location>
</feature>
<evidence type="ECO:0000313" key="2">
    <source>
        <dbReference type="EMBL" id="OYR21232.1"/>
    </source>
</evidence>
<sequence length="192" mass="21727">MGRPKLNMTPDEYANHITNGANLRKKKQRRKQAEEKAAKGHLSDTEIEELIQTLLSMPLSEASLFLAKLQRSYKKEYGIEIPGLKEASFAGYVSDQEAPEAFNRRHSRARRLSLIRMFAATAIARSKKRVRDEKYSLKEALEAARLKMDVKTYKESKRAAKKSMSKKEEIATIRKRIGKNSTATSGVAPTDV</sequence>
<feature type="compositionally biased region" description="Basic and acidic residues" evidence="1">
    <location>
        <begin position="31"/>
        <end position="40"/>
    </location>
</feature>